<feature type="region of interest" description="Disordered" evidence="1">
    <location>
        <begin position="63"/>
        <end position="104"/>
    </location>
</feature>
<comment type="caution">
    <text evidence="2">The sequence shown here is derived from an EMBL/GenBank/DDBJ whole genome shotgun (WGS) entry which is preliminary data.</text>
</comment>
<reference evidence="2" key="1">
    <citation type="journal article" date="2014" name="Int. J. Syst. Evol. Microbiol.">
        <title>Complete genome sequence of Corynebacterium casei LMG S-19264T (=DSM 44701T), isolated from a smear-ripened cheese.</title>
        <authorList>
            <consortium name="US DOE Joint Genome Institute (JGI-PGF)"/>
            <person name="Walter F."/>
            <person name="Albersmeier A."/>
            <person name="Kalinowski J."/>
            <person name="Ruckert C."/>
        </authorList>
    </citation>
    <scope>NUCLEOTIDE SEQUENCE</scope>
    <source>
        <strain evidence="2">JCM 4346</strain>
    </source>
</reference>
<keyword evidence="3" id="KW-1185">Reference proteome</keyword>
<protein>
    <submittedName>
        <fullName evidence="2">Uncharacterized protein</fullName>
    </submittedName>
</protein>
<evidence type="ECO:0000313" key="3">
    <source>
        <dbReference type="Proteomes" id="UP000658320"/>
    </source>
</evidence>
<dbReference type="Proteomes" id="UP000658320">
    <property type="component" value="Unassembled WGS sequence"/>
</dbReference>
<feature type="compositionally biased region" description="Low complexity" evidence="1">
    <location>
        <begin position="81"/>
        <end position="98"/>
    </location>
</feature>
<accession>A0A918FIK5</accession>
<dbReference type="EMBL" id="BMSX01000018">
    <property type="protein sequence ID" value="GGR40162.1"/>
    <property type="molecule type" value="Genomic_DNA"/>
</dbReference>
<evidence type="ECO:0000313" key="2">
    <source>
        <dbReference type="EMBL" id="GGR40162.1"/>
    </source>
</evidence>
<sequence length="104" mass="10963">MEPWRRGYPGPRELCTTEHMAGRYIERSPACGESTARQNRPTVTPIPGDLCCFSFAGTELDTRAYGREGRRGPGAEGAGGQRPAADGRGGRDAAAPARGGTGQN</sequence>
<evidence type="ECO:0000256" key="1">
    <source>
        <dbReference type="SAM" id="MobiDB-lite"/>
    </source>
</evidence>
<name>A0A918FIK5_9ACTN</name>
<dbReference type="AlphaFoldDB" id="A0A918FIK5"/>
<organism evidence="2 3">
    <name type="scientific">Streptomyces aurantiogriseus</name>
    <dbReference type="NCBI Taxonomy" id="66870"/>
    <lineage>
        <taxon>Bacteria</taxon>
        <taxon>Bacillati</taxon>
        <taxon>Actinomycetota</taxon>
        <taxon>Actinomycetes</taxon>
        <taxon>Kitasatosporales</taxon>
        <taxon>Streptomycetaceae</taxon>
        <taxon>Streptomyces</taxon>
    </lineage>
</organism>
<feature type="compositionally biased region" description="Basic and acidic residues" evidence="1">
    <location>
        <begin position="63"/>
        <end position="73"/>
    </location>
</feature>
<gene>
    <name evidence="2" type="ORF">GCM10010251_66090</name>
</gene>
<proteinExistence type="predicted"/>
<reference evidence="2" key="2">
    <citation type="submission" date="2020-09" db="EMBL/GenBank/DDBJ databases">
        <authorList>
            <person name="Sun Q."/>
            <person name="Ohkuma M."/>
        </authorList>
    </citation>
    <scope>NUCLEOTIDE SEQUENCE</scope>
    <source>
        <strain evidence="2">JCM 4346</strain>
    </source>
</reference>